<protein>
    <recommendedName>
        <fullName evidence="2">CsbD-like domain-containing protein</fullName>
    </recommendedName>
</protein>
<evidence type="ECO:0000256" key="1">
    <source>
        <dbReference type="ARBA" id="ARBA00009129"/>
    </source>
</evidence>
<gene>
    <name evidence="3" type="ORF">GCM10007140_27460</name>
</gene>
<reference evidence="3" key="2">
    <citation type="submission" date="2020-09" db="EMBL/GenBank/DDBJ databases">
        <authorList>
            <person name="Sun Q."/>
            <person name="Zhou Y."/>
        </authorList>
    </citation>
    <scope>NUCLEOTIDE SEQUENCE</scope>
    <source>
        <strain evidence="3">CGMCC 1.12698</strain>
    </source>
</reference>
<organism evidence="3 4">
    <name type="scientific">Priestia taiwanensis</name>
    <dbReference type="NCBI Taxonomy" id="1347902"/>
    <lineage>
        <taxon>Bacteria</taxon>
        <taxon>Bacillati</taxon>
        <taxon>Bacillota</taxon>
        <taxon>Bacilli</taxon>
        <taxon>Bacillales</taxon>
        <taxon>Bacillaceae</taxon>
        <taxon>Priestia</taxon>
    </lineage>
</organism>
<dbReference type="Pfam" id="PF05532">
    <property type="entry name" value="CsbD"/>
    <property type="match status" value="1"/>
</dbReference>
<dbReference type="RefSeq" id="WP_229722244.1">
    <property type="nucleotide sequence ID" value="NZ_BMFK01000002.1"/>
</dbReference>
<evidence type="ECO:0000313" key="3">
    <source>
        <dbReference type="EMBL" id="GGE76244.1"/>
    </source>
</evidence>
<dbReference type="AlphaFoldDB" id="A0A917AWM3"/>
<accession>A0A917AWM3</accession>
<dbReference type="InterPro" id="IPR008462">
    <property type="entry name" value="CsbD"/>
</dbReference>
<proteinExistence type="inferred from homology"/>
<dbReference type="SUPFAM" id="SSF69047">
    <property type="entry name" value="Hypothetical protein YjbJ"/>
    <property type="match status" value="1"/>
</dbReference>
<dbReference type="Proteomes" id="UP000605259">
    <property type="component" value="Unassembled WGS sequence"/>
</dbReference>
<evidence type="ECO:0000259" key="2">
    <source>
        <dbReference type="Pfam" id="PF05532"/>
    </source>
</evidence>
<reference evidence="3" key="1">
    <citation type="journal article" date="2014" name="Int. J. Syst. Evol. Microbiol.">
        <title>Complete genome sequence of Corynebacterium casei LMG S-19264T (=DSM 44701T), isolated from a smear-ripened cheese.</title>
        <authorList>
            <consortium name="US DOE Joint Genome Institute (JGI-PGF)"/>
            <person name="Walter F."/>
            <person name="Albersmeier A."/>
            <person name="Kalinowski J."/>
            <person name="Ruckert C."/>
        </authorList>
    </citation>
    <scope>NUCLEOTIDE SEQUENCE</scope>
    <source>
        <strain evidence="3">CGMCC 1.12698</strain>
    </source>
</reference>
<name>A0A917AWM3_9BACI</name>
<dbReference type="Gene3D" id="1.10.1470.10">
    <property type="entry name" value="YjbJ"/>
    <property type="match status" value="1"/>
</dbReference>
<comment type="similarity">
    <text evidence="1">Belongs to the UPF0337 (CsbD) family.</text>
</comment>
<dbReference type="InterPro" id="IPR036629">
    <property type="entry name" value="YjbJ_sf"/>
</dbReference>
<comment type="caution">
    <text evidence="3">The sequence shown here is derived from an EMBL/GenBank/DDBJ whole genome shotgun (WGS) entry which is preliminary data.</text>
</comment>
<sequence length="88" mass="9806">MHKDIGTNNFMDKVDQVADQMADTFERIKNDDKVQGIAEQVKGKAKEVVGQLTSDSSTELEGKWQQVKGAVQEKIGEAKDLFKQPPTQ</sequence>
<feature type="domain" description="CsbD-like" evidence="2">
    <location>
        <begin position="32"/>
        <end position="83"/>
    </location>
</feature>
<evidence type="ECO:0000313" key="4">
    <source>
        <dbReference type="Proteomes" id="UP000605259"/>
    </source>
</evidence>
<keyword evidence="4" id="KW-1185">Reference proteome</keyword>
<dbReference type="EMBL" id="BMFK01000002">
    <property type="protein sequence ID" value="GGE76244.1"/>
    <property type="molecule type" value="Genomic_DNA"/>
</dbReference>